<evidence type="ECO:0000313" key="1">
    <source>
        <dbReference type="EMBL" id="MBA2882133.1"/>
    </source>
</evidence>
<reference evidence="1 2" key="1">
    <citation type="submission" date="2020-07" db="EMBL/GenBank/DDBJ databases">
        <title>Genomic Encyclopedia of Type Strains, Phase IV (KMG-IV): sequencing the most valuable type-strain genomes for metagenomic binning, comparative biology and taxonomic classification.</title>
        <authorList>
            <person name="Goeker M."/>
        </authorList>
    </citation>
    <scope>NUCLEOTIDE SEQUENCE [LARGE SCALE GENOMIC DNA]</scope>
    <source>
        <strain evidence="1 2">DSM 17721</strain>
    </source>
</reference>
<comment type="caution">
    <text evidence="1">The sequence shown here is derived from an EMBL/GenBank/DDBJ whole genome shotgun (WGS) entry which is preliminary data.</text>
</comment>
<sequence>MSAGFAIRYRQIAGDLYVQPSGVLDGSSACELVNLIADKYDGKGRVFIETCSLCDICPFGRDALRCRLMLSRLPLARLFFTGAAGFVIAPEKCRVLACLESKELSRFAVRARGLRGFRKKEKNVDKNFLPD</sequence>
<dbReference type="RefSeq" id="WP_181551786.1">
    <property type="nucleotide sequence ID" value="NZ_JACDUS010000007.1"/>
</dbReference>
<accession>A0A7W0CAE9</accession>
<dbReference type="EMBL" id="JACDUS010000007">
    <property type="protein sequence ID" value="MBA2882133.1"/>
    <property type="molecule type" value="Genomic_DNA"/>
</dbReference>
<organism evidence="1 2">
    <name type="scientific">Desulfosalsimonas propionicica</name>
    <dbReference type="NCBI Taxonomy" id="332175"/>
    <lineage>
        <taxon>Bacteria</taxon>
        <taxon>Pseudomonadati</taxon>
        <taxon>Thermodesulfobacteriota</taxon>
        <taxon>Desulfobacteria</taxon>
        <taxon>Desulfobacterales</taxon>
        <taxon>Desulfosalsimonadaceae</taxon>
        <taxon>Desulfosalsimonas</taxon>
    </lineage>
</organism>
<dbReference type="Proteomes" id="UP000525298">
    <property type="component" value="Unassembled WGS sequence"/>
</dbReference>
<name>A0A7W0CAE9_9BACT</name>
<keyword evidence="2" id="KW-1185">Reference proteome</keyword>
<proteinExistence type="predicted"/>
<gene>
    <name evidence="1" type="ORF">HNR65_002474</name>
</gene>
<dbReference type="AlphaFoldDB" id="A0A7W0CAE9"/>
<protein>
    <submittedName>
        <fullName evidence="1">Uncharacterized protein</fullName>
    </submittedName>
</protein>
<evidence type="ECO:0000313" key="2">
    <source>
        <dbReference type="Proteomes" id="UP000525298"/>
    </source>
</evidence>